<dbReference type="InterPro" id="IPR023214">
    <property type="entry name" value="HAD_sf"/>
</dbReference>
<dbReference type="InterPro" id="IPR006549">
    <property type="entry name" value="HAD-SF_hydro_IIIA"/>
</dbReference>
<dbReference type="GO" id="GO:0005737">
    <property type="term" value="C:cytoplasm"/>
    <property type="evidence" value="ECO:0007669"/>
    <property type="project" value="TreeGrafter"/>
</dbReference>
<dbReference type="EMBL" id="FQZD01000004">
    <property type="protein sequence ID" value="SHI35054.1"/>
    <property type="molecule type" value="Genomic_DNA"/>
</dbReference>
<dbReference type="InterPro" id="IPR027706">
    <property type="entry name" value="PGP_Pase"/>
</dbReference>
<protein>
    <recommendedName>
        <fullName evidence="3">YqeG family HAD IIIA-type phosphatase</fullName>
    </recommendedName>
</protein>
<dbReference type="Pfam" id="PF09419">
    <property type="entry name" value="PGP_phosphatase"/>
    <property type="match status" value="1"/>
</dbReference>
<evidence type="ECO:0008006" key="3">
    <source>
        <dbReference type="Google" id="ProtNLM"/>
    </source>
</evidence>
<sequence>MNFSDKLFCPDLRVKTLLDISWDVFVNNDLKGLLLDIDNTLLPWGEGQVPNDIRTWLQGAKEQGMHLCLVSNSYERRVAEIARSIDVNYVHWARKPAKYGFRKAIREMNLLPQNVAVIGDQVFTDICGGNRLGCYTILVVPLSKSEFFTTKLLRLLESRLLSRLEEKGLLTKLD</sequence>
<keyword evidence="2" id="KW-1185">Reference proteome</keyword>
<accession>A0A1M6AES4</accession>
<dbReference type="RefSeq" id="WP_188128155.1">
    <property type="nucleotide sequence ID" value="NZ_FQZD01000004.1"/>
</dbReference>
<evidence type="ECO:0000313" key="1">
    <source>
        <dbReference type="EMBL" id="SHI35054.1"/>
    </source>
</evidence>
<dbReference type="NCBIfam" id="TIGR01668">
    <property type="entry name" value="YqeG_hyp_ppase"/>
    <property type="match status" value="1"/>
</dbReference>
<reference evidence="1 2" key="1">
    <citation type="submission" date="2016-11" db="EMBL/GenBank/DDBJ databases">
        <authorList>
            <person name="Varghese N."/>
            <person name="Submissions S."/>
        </authorList>
    </citation>
    <scope>NUCLEOTIDE SEQUENCE [LARGE SCALE GENOMIC DNA]</scope>
    <source>
        <strain evidence="1 2">DSM 15287</strain>
    </source>
</reference>
<dbReference type="AlphaFoldDB" id="A0A1M6AES4"/>
<dbReference type="Gene3D" id="3.40.50.1000">
    <property type="entry name" value="HAD superfamily/HAD-like"/>
    <property type="match status" value="1"/>
</dbReference>
<dbReference type="PANTHER" id="PTHR19288:SF25">
    <property type="entry name" value="PHOSPHATIDYLGLYCEROPHOSPHATASE GEP4, MITOCHONDRIAL"/>
    <property type="match status" value="1"/>
</dbReference>
<dbReference type="CDD" id="cd16416">
    <property type="entry name" value="HAD_BsYqeG-like"/>
    <property type="match status" value="1"/>
</dbReference>
<dbReference type="PANTHER" id="PTHR19288">
    <property type="entry name" value="4-NITROPHENYLPHOSPHATASE-RELATED"/>
    <property type="match status" value="1"/>
</dbReference>
<dbReference type="SUPFAM" id="SSF56784">
    <property type="entry name" value="HAD-like"/>
    <property type="match status" value="1"/>
</dbReference>
<evidence type="ECO:0000313" key="2">
    <source>
        <dbReference type="Proteomes" id="UP000322917"/>
    </source>
</evidence>
<dbReference type="NCBIfam" id="TIGR01662">
    <property type="entry name" value="HAD-SF-IIIA"/>
    <property type="match status" value="1"/>
</dbReference>
<dbReference type="InterPro" id="IPR036412">
    <property type="entry name" value="HAD-like_sf"/>
</dbReference>
<dbReference type="Proteomes" id="UP000322917">
    <property type="component" value="Unassembled WGS sequence"/>
</dbReference>
<name>A0A1M6AES4_9FIRM</name>
<gene>
    <name evidence="1" type="ORF">SAMN02745170_00137</name>
</gene>
<dbReference type="InterPro" id="IPR010021">
    <property type="entry name" value="PGPP1/Gep4"/>
</dbReference>
<proteinExistence type="predicted"/>
<organism evidence="1 2">
    <name type="scientific">Propionispora hippei DSM 15287</name>
    <dbReference type="NCBI Taxonomy" id="1123003"/>
    <lineage>
        <taxon>Bacteria</taxon>
        <taxon>Bacillati</taxon>
        <taxon>Bacillota</taxon>
        <taxon>Negativicutes</taxon>
        <taxon>Selenomonadales</taxon>
        <taxon>Sporomusaceae</taxon>
        <taxon>Propionispora</taxon>
    </lineage>
</organism>
<dbReference type="GO" id="GO:0008962">
    <property type="term" value="F:phosphatidylglycerophosphatase activity"/>
    <property type="evidence" value="ECO:0007669"/>
    <property type="project" value="InterPro"/>
</dbReference>